<evidence type="ECO:0000313" key="3">
    <source>
        <dbReference type="Proteomes" id="UP000318416"/>
    </source>
</evidence>
<proteinExistence type="predicted"/>
<dbReference type="GO" id="GO:0016747">
    <property type="term" value="F:acyltransferase activity, transferring groups other than amino-acyl groups"/>
    <property type="evidence" value="ECO:0007669"/>
    <property type="project" value="InterPro"/>
</dbReference>
<gene>
    <name evidence="2" type="ORF">FB465_0479</name>
</gene>
<organism evidence="2 3">
    <name type="scientific">Kitasatospora atroaurantiaca</name>
    <dbReference type="NCBI Taxonomy" id="285545"/>
    <lineage>
        <taxon>Bacteria</taxon>
        <taxon>Bacillati</taxon>
        <taxon>Actinomycetota</taxon>
        <taxon>Actinomycetes</taxon>
        <taxon>Kitasatosporales</taxon>
        <taxon>Streptomycetaceae</taxon>
        <taxon>Kitasatospora</taxon>
    </lineage>
</organism>
<dbReference type="AlphaFoldDB" id="A0A561EIZ4"/>
<dbReference type="Pfam" id="PF13302">
    <property type="entry name" value="Acetyltransf_3"/>
    <property type="match status" value="1"/>
</dbReference>
<protein>
    <submittedName>
        <fullName evidence="2">RimJ/RimL family protein N-acetyltransferase</fullName>
    </submittedName>
</protein>
<dbReference type="SUPFAM" id="SSF55729">
    <property type="entry name" value="Acyl-CoA N-acyltransferases (Nat)"/>
    <property type="match status" value="1"/>
</dbReference>
<dbReference type="EMBL" id="VIVR01000001">
    <property type="protein sequence ID" value="TWE15578.1"/>
    <property type="molecule type" value="Genomic_DNA"/>
</dbReference>
<dbReference type="Gene3D" id="3.40.630.30">
    <property type="match status" value="1"/>
</dbReference>
<evidence type="ECO:0000259" key="1">
    <source>
        <dbReference type="Pfam" id="PF13302"/>
    </source>
</evidence>
<comment type="caution">
    <text evidence="2">The sequence shown here is derived from an EMBL/GenBank/DDBJ whole genome shotgun (WGS) entry which is preliminary data.</text>
</comment>
<sequence>MRLARAATSATGRLDRLGGERRLADPCQEFPGGVSLLRMAPRPPSPVVLHGRYVRLEPLTTAHLPDLHLAGSRDDGLWQWLPVVTPYTLGEMHTLVEQRLAQQAAGGAVLFAIVPAGTNRAAGWVAYTDIAVADERLDIGWHWAARSTWDTPVTTETHLLLLRHAFENLAFGRVQWQIDHLDVHAQLTLSGLGAVREGPLRRHARRSDGTWRDTLVYAVLANEWRSGWGAGLF</sequence>
<dbReference type="PANTHER" id="PTHR43610:SF1">
    <property type="entry name" value="N-ACETYLTRANSFERASE DOMAIN-CONTAINING PROTEIN"/>
    <property type="match status" value="1"/>
</dbReference>
<keyword evidence="3" id="KW-1185">Reference proteome</keyword>
<accession>A0A561EIZ4</accession>
<evidence type="ECO:0000313" key="2">
    <source>
        <dbReference type="EMBL" id="TWE15578.1"/>
    </source>
</evidence>
<name>A0A561EIZ4_9ACTN</name>
<dbReference type="PANTHER" id="PTHR43610">
    <property type="entry name" value="BLL6696 PROTEIN"/>
    <property type="match status" value="1"/>
</dbReference>
<dbReference type="Proteomes" id="UP000318416">
    <property type="component" value="Unassembled WGS sequence"/>
</dbReference>
<dbReference type="InterPro" id="IPR000182">
    <property type="entry name" value="GNAT_dom"/>
</dbReference>
<reference evidence="2 3" key="1">
    <citation type="submission" date="2019-06" db="EMBL/GenBank/DDBJ databases">
        <title>Sequencing the genomes of 1000 actinobacteria strains.</title>
        <authorList>
            <person name="Klenk H.-P."/>
        </authorList>
    </citation>
    <scope>NUCLEOTIDE SEQUENCE [LARGE SCALE GENOMIC DNA]</scope>
    <source>
        <strain evidence="2 3">DSM 41649</strain>
    </source>
</reference>
<feature type="domain" description="N-acetyltransferase" evidence="1">
    <location>
        <begin position="55"/>
        <end position="183"/>
    </location>
</feature>
<dbReference type="InterPro" id="IPR016181">
    <property type="entry name" value="Acyl_CoA_acyltransferase"/>
</dbReference>
<keyword evidence="2" id="KW-0808">Transferase</keyword>